<comment type="caution">
    <text evidence="1">The sequence shown here is derived from an EMBL/GenBank/DDBJ whole genome shotgun (WGS) entry which is preliminary data.</text>
</comment>
<dbReference type="EC" id="3.2.2.20" evidence="1"/>
<name>A0AAP4F5S7_9CORY</name>
<evidence type="ECO:0000313" key="1">
    <source>
        <dbReference type="EMBL" id="MDK4307514.1"/>
    </source>
</evidence>
<reference evidence="1" key="1">
    <citation type="submission" date="2023-05" db="EMBL/GenBank/DDBJ databases">
        <title>Metabolic capabilities are highly conserved among human nasal-associated Corynebacterium species in pangenomic analyses.</title>
        <authorList>
            <person name="Tran T.H."/>
            <person name="Roberts A.Q."/>
            <person name="Escapa I.F."/>
            <person name="Gao W."/>
            <person name="Conlan S."/>
            <person name="Kong H."/>
            <person name="Segre J.A."/>
            <person name="Kelly M.S."/>
            <person name="Lemon K.P."/>
        </authorList>
    </citation>
    <scope>NUCLEOTIDE SEQUENCE</scope>
    <source>
        <strain evidence="1">KPL2773</strain>
    </source>
</reference>
<dbReference type="GO" id="GO:0008725">
    <property type="term" value="F:DNA-3-methyladenine glycosylase activity"/>
    <property type="evidence" value="ECO:0007669"/>
    <property type="project" value="UniProtKB-EC"/>
</dbReference>
<dbReference type="RefSeq" id="WP_021352797.1">
    <property type="nucleotide sequence ID" value="NZ_JASNUC010000002.1"/>
</dbReference>
<proteinExistence type="predicted"/>
<evidence type="ECO:0000313" key="2">
    <source>
        <dbReference type="Proteomes" id="UP001224412"/>
    </source>
</evidence>
<dbReference type="InterPro" id="IPR005019">
    <property type="entry name" value="Adenine_glyco"/>
</dbReference>
<organism evidence="1 2">
    <name type="scientific">Corynebacterium pseudodiphtheriticum</name>
    <dbReference type="NCBI Taxonomy" id="37637"/>
    <lineage>
        <taxon>Bacteria</taxon>
        <taxon>Bacillati</taxon>
        <taxon>Actinomycetota</taxon>
        <taxon>Actinomycetes</taxon>
        <taxon>Mycobacteriales</taxon>
        <taxon>Corynebacteriaceae</taxon>
        <taxon>Corynebacterium</taxon>
    </lineage>
</organism>
<dbReference type="Proteomes" id="UP001224412">
    <property type="component" value="Unassembled WGS sequence"/>
</dbReference>
<protein>
    <submittedName>
        <fullName evidence="1">DNA-3-methyladenine glycosylase I</fullName>
        <ecNumber evidence="1">3.2.2.20</ecNumber>
    </submittedName>
</protein>
<keyword evidence="1" id="KW-0378">Hydrolase</keyword>
<dbReference type="Gene3D" id="1.10.340.30">
    <property type="entry name" value="Hypothetical protein, domain 2"/>
    <property type="match status" value="1"/>
</dbReference>
<dbReference type="PANTHER" id="PTHR30037">
    <property type="entry name" value="DNA-3-METHYLADENINE GLYCOSYLASE 1"/>
    <property type="match status" value="1"/>
</dbReference>
<dbReference type="Pfam" id="PF03352">
    <property type="entry name" value="Adenine_glyco"/>
    <property type="match status" value="1"/>
</dbReference>
<dbReference type="EMBL" id="JASNVH010000012">
    <property type="protein sequence ID" value="MDK4307514.1"/>
    <property type="molecule type" value="Genomic_DNA"/>
</dbReference>
<dbReference type="SUPFAM" id="SSF48150">
    <property type="entry name" value="DNA-glycosylase"/>
    <property type="match status" value="1"/>
</dbReference>
<keyword evidence="1" id="KW-0326">Glycosidase</keyword>
<sequence length="223" mass="25136">MNELIPLSNGMLIDSNGITRPPWACANDLLREYYDTEWGREIYGEQAYFERLCLESFQAGLSWELILRRREILRKVFADFDPDHLAVFQETDVQRVLKHPGMIRNERKIRAVISNAQACVNLRTDADYPGGLEELIRSCAPQDARNKTETDARITIYSHLDEVPTKSEESAALAKLLKKKGFSFVGPTSMYALLEAVGLIRYEIAPGDPAVNATRGQAEVAES</sequence>
<dbReference type="InterPro" id="IPR052891">
    <property type="entry name" value="DNA-3mA_glycosylase"/>
</dbReference>
<dbReference type="GO" id="GO:0006284">
    <property type="term" value="P:base-excision repair"/>
    <property type="evidence" value="ECO:0007669"/>
    <property type="project" value="InterPro"/>
</dbReference>
<accession>A0AAP4F5S7</accession>
<dbReference type="AlphaFoldDB" id="A0AAP4F5S7"/>
<dbReference type="PANTHER" id="PTHR30037:SF4">
    <property type="entry name" value="DNA-3-METHYLADENINE GLYCOSYLASE I"/>
    <property type="match status" value="1"/>
</dbReference>
<dbReference type="InterPro" id="IPR011257">
    <property type="entry name" value="DNA_glycosylase"/>
</dbReference>
<gene>
    <name evidence="1" type="ORF">QPX42_08180</name>
</gene>